<dbReference type="OMA" id="EMYSPLA"/>
<dbReference type="STRING" id="7918.ENSLOCP00000013423"/>
<organism evidence="2 3">
    <name type="scientific">Lepisosteus oculatus</name>
    <name type="common">Spotted gar</name>
    <dbReference type="NCBI Taxonomy" id="7918"/>
    <lineage>
        <taxon>Eukaryota</taxon>
        <taxon>Metazoa</taxon>
        <taxon>Chordata</taxon>
        <taxon>Craniata</taxon>
        <taxon>Vertebrata</taxon>
        <taxon>Euteleostomi</taxon>
        <taxon>Actinopterygii</taxon>
        <taxon>Neopterygii</taxon>
        <taxon>Holostei</taxon>
        <taxon>Semionotiformes</taxon>
        <taxon>Lepisosteidae</taxon>
        <taxon>Lepisosteus</taxon>
    </lineage>
</organism>
<dbReference type="Pfam" id="PF13843">
    <property type="entry name" value="DDE_Tnp_1_7"/>
    <property type="match status" value="1"/>
</dbReference>
<dbReference type="EMBL" id="AHAT01000212">
    <property type="status" value="NOT_ANNOTATED_CDS"/>
    <property type="molecule type" value="Genomic_DNA"/>
</dbReference>
<dbReference type="PANTHER" id="PTHR46599">
    <property type="entry name" value="PIGGYBAC TRANSPOSABLE ELEMENT-DERIVED PROTEIN 4"/>
    <property type="match status" value="1"/>
</dbReference>
<reference evidence="2" key="2">
    <citation type="submission" date="2025-08" db="UniProtKB">
        <authorList>
            <consortium name="Ensembl"/>
        </authorList>
    </citation>
    <scope>IDENTIFICATION</scope>
</reference>
<dbReference type="HOGENOM" id="CLU_013052_1_2_1"/>
<feature type="domain" description="PiggyBac transposable element-derived protein" evidence="1">
    <location>
        <begin position="1"/>
        <end position="73"/>
    </location>
</feature>
<proteinExistence type="predicted"/>
<reference evidence="3" key="1">
    <citation type="submission" date="2011-12" db="EMBL/GenBank/DDBJ databases">
        <title>The Draft Genome of Lepisosteus oculatus.</title>
        <authorList>
            <consortium name="The Broad Institute Genome Assembly &amp; Analysis Group"/>
            <consortium name="Computational R&amp;D Group"/>
            <consortium name="and Sequencing Platform"/>
            <person name="Di Palma F."/>
            <person name="Alfoldi J."/>
            <person name="Johnson J."/>
            <person name="Berlin A."/>
            <person name="Gnerre S."/>
            <person name="Jaffe D."/>
            <person name="MacCallum I."/>
            <person name="Young S."/>
            <person name="Walker B.J."/>
            <person name="Lander E.S."/>
            <person name="Lindblad-Toh K."/>
        </authorList>
    </citation>
    <scope>NUCLEOTIDE SEQUENCE [LARGE SCALE GENOMIC DNA]</scope>
</reference>
<evidence type="ECO:0000259" key="1">
    <source>
        <dbReference type="Pfam" id="PF13843"/>
    </source>
</evidence>
<dbReference type="Ensembl" id="ENSLOCT00000013452.1">
    <property type="protein sequence ID" value="ENSLOCP00000013423.1"/>
    <property type="gene ID" value="ENSLOCG00000010947.1"/>
</dbReference>
<dbReference type="Proteomes" id="UP000018468">
    <property type="component" value="Linkage group LG10"/>
</dbReference>
<protein>
    <recommendedName>
        <fullName evidence="1">PiggyBac transposable element-derived protein domain-containing protein</fullName>
    </recommendedName>
</protein>
<evidence type="ECO:0000313" key="2">
    <source>
        <dbReference type="Ensembl" id="ENSLOCP00000013423.1"/>
    </source>
</evidence>
<keyword evidence="3" id="KW-1185">Reference proteome</keyword>
<name>W5MYG4_LEPOC</name>
<dbReference type="InParanoid" id="W5MYG4"/>
<dbReference type="AlphaFoldDB" id="W5MYG4"/>
<evidence type="ECO:0000313" key="3">
    <source>
        <dbReference type="Proteomes" id="UP000018468"/>
    </source>
</evidence>
<dbReference type="InterPro" id="IPR029526">
    <property type="entry name" value="PGBD"/>
</dbReference>
<accession>W5MYG4</accession>
<dbReference type="eggNOG" id="ENOG502QWEM">
    <property type="taxonomic scope" value="Eukaryota"/>
</dbReference>
<dbReference type="GeneTree" id="ENSGT00510000049866"/>
<reference evidence="2" key="3">
    <citation type="submission" date="2025-09" db="UniProtKB">
        <authorList>
            <consortium name="Ensembl"/>
        </authorList>
    </citation>
    <scope>IDENTIFICATION</scope>
</reference>
<sequence length="162" mass="18257">VYNAGPQVTVDERIVPFREHCPFRQFMPNTPARYSTNFGAPCDEKSIYAWNMQVYTGSRARGAPEKNQGLHVVLDTMKGNMPELPNELLKLQSIAVNYSKLAFSESTTFMSYCPKTNKNVCVLSTTRQDKKPKIILDYNFTKGRGDSLDKVTEMYSPLASGD</sequence>
<dbReference type="PANTHER" id="PTHR46599:SF6">
    <property type="entry name" value="DUAL SPECIFICITY PHOSPHATASE 26"/>
    <property type="match status" value="1"/>
</dbReference>